<evidence type="ECO:0000259" key="3">
    <source>
        <dbReference type="Pfam" id="PF08281"/>
    </source>
</evidence>
<dbReference type="GO" id="GO:0006352">
    <property type="term" value="P:DNA-templated transcription initiation"/>
    <property type="evidence" value="ECO:0007669"/>
    <property type="project" value="InterPro"/>
</dbReference>
<dbReference type="EMBL" id="JABAIM010000001">
    <property type="protein sequence ID" value="NLR74482.1"/>
    <property type="molecule type" value="Genomic_DNA"/>
</dbReference>
<keyword evidence="5" id="KW-1185">Reference proteome</keyword>
<dbReference type="InterPro" id="IPR013324">
    <property type="entry name" value="RNA_pol_sigma_r3/r4-like"/>
</dbReference>
<accession>A0A847SEW0</accession>
<dbReference type="Pfam" id="PF04542">
    <property type="entry name" value="Sigma70_r2"/>
    <property type="match status" value="1"/>
</dbReference>
<dbReference type="SUPFAM" id="SSF54427">
    <property type="entry name" value="NTF2-like"/>
    <property type="match status" value="1"/>
</dbReference>
<dbReference type="PANTHER" id="PTHR30173:SF43">
    <property type="entry name" value="ECF RNA POLYMERASE SIGMA FACTOR SIGI-RELATED"/>
    <property type="match status" value="1"/>
</dbReference>
<dbReference type="SUPFAM" id="SSF88946">
    <property type="entry name" value="Sigma2 domain of RNA polymerase sigma factors"/>
    <property type="match status" value="1"/>
</dbReference>
<dbReference type="InterPro" id="IPR007627">
    <property type="entry name" value="RNA_pol_sigma70_r2"/>
</dbReference>
<dbReference type="Gene3D" id="1.10.1740.10">
    <property type="match status" value="1"/>
</dbReference>
<dbReference type="InterPro" id="IPR036388">
    <property type="entry name" value="WH-like_DNA-bd_sf"/>
</dbReference>
<dbReference type="GO" id="GO:0016987">
    <property type="term" value="F:sigma factor activity"/>
    <property type="evidence" value="ECO:0007669"/>
    <property type="project" value="InterPro"/>
</dbReference>
<dbReference type="AlphaFoldDB" id="A0A847SEW0"/>
<sequence length="298" mass="32784">MQLSGDGLMMADAFLAQRAHLRRVAYRMLGDPHAVEDVLQEAWLRWQAQASLPDVPAAWLHTVVSRLCLDQLRLRRQAQHHYAGSWLPAPWQDEADEQADPLAQLGQRAELGQALMLLLERLSPDERVAWVMYDSFDHDHRQIATVLGRSEAACRQLVSRARKRLQQGERRFACPPEQRQQVLLQFLTALGSGDLSGLLATLAPAVQLHSDGGGKVLAASRPVHGPRAVSRLLLGVRRVQPAGSSIQLACRGGETVLLGLVDGALHFQMSFAVGARGIQGLYLQLNPDKLAQPVAVHT</sequence>
<reference evidence="4 5" key="1">
    <citation type="submission" date="2020-04" db="EMBL/GenBank/DDBJ databases">
        <title>Draft genome of Leeia sp. IMCC25680.</title>
        <authorList>
            <person name="Song J."/>
            <person name="Cho J.-C."/>
        </authorList>
    </citation>
    <scope>NUCLEOTIDE SEQUENCE [LARGE SCALE GENOMIC DNA]</scope>
    <source>
        <strain evidence="4 5">IMCC25680</strain>
    </source>
</reference>
<dbReference type="InterPro" id="IPR052704">
    <property type="entry name" value="ECF_Sigma-70_Domain"/>
</dbReference>
<evidence type="ECO:0000256" key="1">
    <source>
        <dbReference type="ARBA" id="ARBA00011344"/>
    </source>
</evidence>
<dbReference type="InterPro" id="IPR014284">
    <property type="entry name" value="RNA_pol_sigma-70_dom"/>
</dbReference>
<feature type="domain" description="RNA polymerase sigma factor 70 region 4 type 2" evidence="3">
    <location>
        <begin position="113"/>
        <end position="165"/>
    </location>
</feature>
<gene>
    <name evidence="4" type="ORF">HF682_04860</name>
</gene>
<evidence type="ECO:0000313" key="4">
    <source>
        <dbReference type="EMBL" id="NLR74482.1"/>
    </source>
</evidence>
<name>A0A847SEW0_9NEIS</name>
<evidence type="ECO:0000259" key="2">
    <source>
        <dbReference type="Pfam" id="PF04542"/>
    </source>
</evidence>
<dbReference type="InterPro" id="IPR032710">
    <property type="entry name" value="NTF2-like_dom_sf"/>
</dbReference>
<comment type="caution">
    <text evidence="4">The sequence shown here is derived from an EMBL/GenBank/DDBJ whole genome shotgun (WGS) entry which is preliminary data.</text>
</comment>
<dbReference type="Gene3D" id="1.10.10.10">
    <property type="entry name" value="Winged helix-like DNA-binding domain superfamily/Winged helix DNA-binding domain"/>
    <property type="match status" value="1"/>
</dbReference>
<proteinExistence type="predicted"/>
<dbReference type="Pfam" id="PF08281">
    <property type="entry name" value="Sigma70_r4_2"/>
    <property type="match status" value="1"/>
</dbReference>
<organism evidence="4 5">
    <name type="scientific">Leeia aquatica</name>
    <dbReference type="NCBI Taxonomy" id="2725557"/>
    <lineage>
        <taxon>Bacteria</taxon>
        <taxon>Pseudomonadati</taxon>
        <taxon>Pseudomonadota</taxon>
        <taxon>Betaproteobacteria</taxon>
        <taxon>Neisseriales</taxon>
        <taxon>Leeiaceae</taxon>
        <taxon>Leeia</taxon>
    </lineage>
</organism>
<dbReference type="InterPro" id="IPR013249">
    <property type="entry name" value="RNA_pol_sigma70_r4_t2"/>
</dbReference>
<comment type="subunit">
    <text evidence="1">Interacts transiently with the RNA polymerase catalytic core formed by RpoA, RpoB, RpoC and RpoZ (2 alpha, 1 beta, 1 beta' and 1 omega subunit) to form the RNA polymerase holoenzyme that can initiate transcription.</text>
</comment>
<dbReference type="GO" id="GO:0003677">
    <property type="term" value="F:DNA binding"/>
    <property type="evidence" value="ECO:0007669"/>
    <property type="project" value="InterPro"/>
</dbReference>
<feature type="domain" description="RNA polymerase sigma-70 region 2" evidence="2">
    <location>
        <begin position="19"/>
        <end position="76"/>
    </location>
</feature>
<dbReference type="InterPro" id="IPR013325">
    <property type="entry name" value="RNA_pol_sigma_r2"/>
</dbReference>
<dbReference type="NCBIfam" id="TIGR02937">
    <property type="entry name" value="sigma70-ECF"/>
    <property type="match status" value="1"/>
</dbReference>
<evidence type="ECO:0000313" key="5">
    <source>
        <dbReference type="Proteomes" id="UP000587991"/>
    </source>
</evidence>
<dbReference type="SUPFAM" id="SSF88659">
    <property type="entry name" value="Sigma3 and sigma4 domains of RNA polymerase sigma factors"/>
    <property type="match status" value="1"/>
</dbReference>
<dbReference type="Proteomes" id="UP000587991">
    <property type="component" value="Unassembled WGS sequence"/>
</dbReference>
<protein>
    <submittedName>
        <fullName evidence="4">Sigma-70 family RNA polymerase sigma factor</fullName>
    </submittedName>
</protein>
<dbReference type="PANTHER" id="PTHR30173">
    <property type="entry name" value="SIGMA 19 FACTOR"/>
    <property type="match status" value="1"/>
</dbReference>
<dbReference type="RefSeq" id="WP_168876095.1">
    <property type="nucleotide sequence ID" value="NZ_JABAIM010000001.1"/>
</dbReference>